<comment type="caution">
    <text evidence="1">The sequence shown here is derived from an EMBL/GenBank/DDBJ whole genome shotgun (WGS) entry which is preliminary data.</text>
</comment>
<sequence length="126" mass="13612">MQEETDMRIRGSIGDWPVDLSLELDEEEWQRLGAALRHAPAAPVAAPVAPVDNPLVAPSGTDRLWQAARDLLRRAGSCEGPQLLDELAALAGSAGAAKGLLVRLRHSPDVRIEVREGTQVFTWVGE</sequence>
<evidence type="ECO:0000313" key="2">
    <source>
        <dbReference type="Proteomes" id="UP000183385"/>
    </source>
</evidence>
<protein>
    <submittedName>
        <fullName evidence="1">Uncharacterized protein</fullName>
    </submittedName>
</protein>
<dbReference type="Proteomes" id="UP000183385">
    <property type="component" value="Unassembled WGS sequence"/>
</dbReference>
<gene>
    <name evidence="1" type="ORF">SAMN05216577_120101</name>
</gene>
<dbReference type="AlphaFoldDB" id="A0AAQ1HQ94"/>
<organism evidence="1 2">
    <name type="scientific">Pseudomonas citronellolis</name>
    <dbReference type="NCBI Taxonomy" id="53408"/>
    <lineage>
        <taxon>Bacteria</taxon>
        <taxon>Pseudomonadati</taxon>
        <taxon>Pseudomonadota</taxon>
        <taxon>Gammaproteobacteria</taxon>
        <taxon>Pseudomonadales</taxon>
        <taxon>Pseudomonadaceae</taxon>
        <taxon>Pseudomonas</taxon>
    </lineage>
</organism>
<name>A0AAQ1HQ94_9PSED</name>
<keyword evidence="2" id="KW-1185">Reference proteome</keyword>
<accession>A0AAQ1HQ94</accession>
<proteinExistence type="predicted"/>
<reference evidence="1 2" key="1">
    <citation type="submission" date="2016-10" db="EMBL/GenBank/DDBJ databases">
        <authorList>
            <person name="Varghese N."/>
            <person name="Submissions S."/>
        </authorList>
    </citation>
    <scope>NUCLEOTIDE SEQUENCE [LARGE SCALE GENOMIC DNA]</scope>
    <source>
        <strain evidence="1 2">LMG 18378</strain>
    </source>
</reference>
<dbReference type="EMBL" id="FOLS01000020">
    <property type="protein sequence ID" value="SFD24303.1"/>
    <property type="molecule type" value="Genomic_DNA"/>
</dbReference>
<evidence type="ECO:0000313" key="1">
    <source>
        <dbReference type="EMBL" id="SFD24303.1"/>
    </source>
</evidence>